<proteinExistence type="predicted"/>
<dbReference type="STRING" id="159087.Daro_3410"/>
<dbReference type="HOGENOM" id="CLU_112410_0_0_4"/>
<dbReference type="eggNOG" id="ENOG50331BH">
    <property type="taxonomic scope" value="Bacteria"/>
</dbReference>
<name>Q47AJ2_DECAR</name>
<evidence type="ECO:0000256" key="1">
    <source>
        <dbReference type="SAM" id="Coils"/>
    </source>
</evidence>
<dbReference type="EMBL" id="CP000089">
    <property type="protein sequence ID" value="AAZ48139.1"/>
    <property type="molecule type" value="Genomic_DNA"/>
</dbReference>
<accession>Q47AJ2</accession>
<dbReference type="AlphaFoldDB" id="Q47AJ2"/>
<dbReference type="KEGG" id="dar:Daro_3410"/>
<reference evidence="2" key="1">
    <citation type="submission" date="2005-08" db="EMBL/GenBank/DDBJ databases">
        <title>Complete sequence of Dechloromonas aromatica RCB.</title>
        <authorList>
            <person name="Salinero K.K."/>
            <person name="Copeland A."/>
            <person name="Lucas S."/>
            <person name="Lapidus A."/>
            <person name="Barry K."/>
            <person name="Detter J.C."/>
            <person name="Glavina T."/>
            <person name="Hammon N."/>
            <person name="Israni S."/>
            <person name="Pitluck S."/>
            <person name="Di Bartolo G."/>
            <person name="Trong S."/>
            <person name="Schmutz J."/>
            <person name="Larimer F."/>
            <person name="Land M."/>
            <person name="Ivanova N."/>
            <person name="Richardson P."/>
        </authorList>
    </citation>
    <scope>NUCLEOTIDE SEQUENCE</scope>
    <source>
        <strain evidence="2">RCB</strain>
    </source>
</reference>
<organism evidence="2">
    <name type="scientific">Dechloromonas aromatica (strain RCB)</name>
    <dbReference type="NCBI Taxonomy" id="159087"/>
    <lineage>
        <taxon>Bacteria</taxon>
        <taxon>Pseudomonadati</taxon>
        <taxon>Pseudomonadota</taxon>
        <taxon>Betaproteobacteria</taxon>
        <taxon>Rhodocyclales</taxon>
        <taxon>Azonexaceae</taxon>
        <taxon>Dechloromonas</taxon>
    </lineage>
</organism>
<feature type="coiled-coil region" evidence="1">
    <location>
        <begin position="36"/>
        <end position="70"/>
    </location>
</feature>
<evidence type="ECO:0000313" key="2">
    <source>
        <dbReference type="EMBL" id="AAZ48139.1"/>
    </source>
</evidence>
<keyword evidence="1" id="KW-0175">Coiled coil</keyword>
<sequence length="196" mass="22337">MIWTRNDFRKLGLPLAAMLVLLIIAFLLSNAALQDVHKAERERNTAAAAKNQIEQRLRQVRTEETDIKERTQILQRLQNSGIAGEEKRLDWMEILRDTQRDLRVPGMKYEFGARTALDGNDGWYSSPLKIQFRLLHEEDLLNSLSRIEKSAKSLVIVRSCKLSPVPEQGDGRGPMALLGAECEMQWLTVRLPSGKN</sequence>
<dbReference type="OrthoDB" id="8527869at2"/>
<protein>
    <submittedName>
        <fullName evidence="2">Uncharacterized protein</fullName>
    </submittedName>
</protein>
<gene>
    <name evidence="2" type="ordered locus">Daro_3410</name>
</gene>